<keyword evidence="6" id="KW-0694">RNA-binding</keyword>
<dbReference type="GO" id="GO:0071035">
    <property type="term" value="P:nuclear polyadenylation-dependent rRNA catabolic process"/>
    <property type="evidence" value="ECO:0007669"/>
    <property type="project" value="TreeGrafter"/>
</dbReference>
<feature type="domain" description="Exoribonuclease phosphorolytic" evidence="9">
    <location>
        <begin position="29"/>
        <end position="154"/>
    </location>
</feature>
<dbReference type="InterPro" id="IPR015847">
    <property type="entry name" value="ExoRNase_PH_dom2"/>
</dbReference>
<evidence type="ECO:0000256" key="2">
    <source>
        <dbReference type="ARBA" id="ARBA00004496"/>
    </source>
</evidence>
<dbReference type="GO" id="GO:0034476">
    <property type="term" value="P:U5 snRNA 3'-end processing"/>
    <property type="evidence" value="ECO:0007669"/>
    <property type="project" value="TreeGrafter"/>
</dbReference>
<dbReference type="InterPro" id="IPR036345">
    <property type="entry name" value="ExoRNase_PH_dom2_sf"/>
</dbReference>
<dbReference type="GO" id="GO:0000177">
    <property type="term" value="C:cytoplasmic exosome (RNase complex)"/>
    <property type="evidence" value="ECO:0007669"/>
    <property type="project" value="TreeGrafter"/>
</dbReference>
<keyword evidence="11" id="KW-0378">Hydrolase</keyword>
<dbReference type="PANTHER" id="PTHR11097">
    <property type="entry name" value="EXOSOME COMPLEX EXONUCLEASE RIBOSOMAL RNA PROCESSING PROTEIN"/>
    <property type="match status" value="1"/>
</dbReference>
<dbReference type="InterPro" id="IPR001247">
    <property type="entry name" value="ExoRNase_PH_dom1"/>
</dbReference>
<dbReference type="GO" id="GO:0004527">
    <property type="term" value="F:exonuclease activity"/>
    <property type="evidence" value="ECO:0007669"/>
    <property type="project" value="UniProtKB-KW"/>
</dbReference>
<keyword evidence="7" id="KW-0539">Nucleus</keyword>
<keyword evidence="11" id="KW-0540">Nuclease</keyword>
<evidence type="ECO:0000256" key="7">
    <source>
        <dbReference type="ARBA" id="ARBA00023242"/>
    </source>
</evidence>
<keyword evidence="5" id="KW-0963">Cytoplasm</keyword>
<evidence type="ECO:0000256" key="4">
    <source>
        <dbReference type="ARBA" id="ARBA00019572"/>
    </source>
</evidence>
<comment type="subcellular location">
    <subcellularLocation>
        <location evidence="2">Cytoplasm</location>
    </subcellularLocation>
    <subcellularLocation>
        <location evidence="1">Nucleus</location>
    </subcellularLocation>
</comment>
<name>C1BQH3_CALRO</name>
<keyword evidence="11" id="KW-0269">Exonuclease</keyword>
<dbReference type="GO" id="GO:0071028">
    <property type="term" value="P:nuclear mRNA surveillance"/>
    <property type="evidence" value="ECO:0007669"/>
    <property type="project" value="TreeGrafter"/>
</dbReference>
<dbReference type="InterPro" id="IPR050590">
    <property type="entry name" value="Exosome_comp_Rrp42_subfam"/>
</dbReference>
<dbReference type="InterPro" id="IPR027408">
    <property type="entry name" value="PNPase/RNase_PH_dom_sf"/>
</dbReference>
<dbReference type="GO" id="GO:0034475">
    <property type="term" value="P:U4 snRNA 3'-end processing"/>
    <property type="evidence" value="ECO:0007669"/>
    <property type="project" value="TreeGrafter"/>
</dbReference>
<dbReference type="AlphaFoldDB" id="C1BQH3"/>
<dbReference type="GO" id="GO:0034473">
    <property type="term" value="P:U1 snRNA 3'-end processing"/>
    <property type="evidence" value="ECO:0007669"/>
    <property type="project" value="TreeGrafter"/>
</dbReference>
<dbReference type="Pfam" id="PF03725">
    <property type="entry name" value="RNase_PH_C"/>
    <property type="match status" value="1"/>
</dbReference>
<proteinExistence type="evidence at transcript level"/>
<dbReference type="Gene3D" id="3.30.230.70">
    <property type="entry name" value="GHMP Kinase, N-terminal domain"/>
    <property type="match status" value="1"/>
</dbReference>
<dbReference type="SUPFAM" id="SSF55666">
    <property type="entry name" value="Ribonuclease PH domain 2-like"/>
    <property type="match status" value="1"/>
</dbReference>
<dbReference type="GO" id="GO:0000467">
    <property type="term" value="P:exonucleolytic trimming to generate mature 3'-end of 5.8S rRNA from tricistronic rRNA transcript (SSU-rRNA, 5.8S rRNA, LSU-rRNA)"/>
    <property type="evidence" value="ECO:0007669"/>
    <property type="project" value="TreeGrafter"/>
</dbReference>
<evidence type="ECO:0000256" key="5">
    <source>
        <dbReference type="ARBA" id="ARBA00022490"/>
    </source>
</evidence>
<evidence type="ECO:0000313" key="11">
    <source>
        <dbReference type="EMBL" id="ACO11276.1"/>
    </source>
</evidence>
<dbReference type="GO" id="GO:0035925">
    <property type="term" value="F:mRNA 3'-UTR AU-rich region binding"/>
    <property type="evidence" value="ECO:0007669"/>
    <property type="project" value="TreeGrafter"/>
</dbReference>
<dbReference type="GO" id="GO:0071038">
    <property type="term" value="P:TRAMP-dependent tRNA surveillance pathway"/>
    <property type="evidence" value="ECO:0007669"/>
    <property type="project" value="TreeGrafter"/>
</dbReference>
<evidence type="ECO:0000259" key="10">
    <source>
        <dbReference type="Pfam" id="PF03725"/>
    </source>
</evidence>
<dbReference type="PANTHER" id="PTHR11097:SF14">
    <property type="entry name" value="EXOSOME COMPLEX COMPONENT RRP45"/>
    <property type="match status" value="1"/>
</dbReference>
<dbReference type="EMBL" id="BT076852">
    <property type="protein sequence ID" value="ACO11276.1"/>
    <property type="molecule type" value="mRNA"/>
</dbReference>
<dbReference type="InterPro" id="IPR020568">
    <property type="entry name" value="Ribosomal_Su5_D2-typ_SF"/>
</dbReference>
<dbReference type="SUPFAM" id="SSF54211">
    <property type="entry name" value="Ribosomal protein S5 domain 2-like"/>
    <property type="match status" value="1"/>
</dbReference>
<feature type="domain" description="Exoribonuclease phosphorolytic" evidence="10">
    <location>
        <begin position="182"/>
        <end position="239"/>
    </location>
</feature>
<dbReference type="CDD" id="cd11368">
    <property type="entry name" value="RNase_PH_RRP45"/>
    <property type="match status" value="1"/>
</dbReference>
<accession>C1BQH3</accession>
<evidence type="ECO:0000256" key="6">
    <source>
        <dbReference type="ARBA" id="ARBA00022884"/>
    </source>
</evidence>
<dbReference type="InterPro" id="IPR033100">
    <property type="entry name" value="Rrp45"/>
</dbReference>
<dbReference type="GO" id="GO:0000176">
    <property type="term" value="C:nuclear exosome (RNase complex)"/>
    <property type="evidence" value="ECO:0007669"/>
    <property type="project" value="TreeGrafter"/>
</dbReference>
<organism evidence="11">
    <name type="scientific">Caligus rogercresseyi</name>
    <name type="common">Sea louse</name>
    <dbReference type="NCBI Taxonomy" id="217165"/>
    <lineage>
        <taxon>Eukaryota</taxon>
        <taxon>Metazoa</taxon>
        <taxon>Ecdysozoa</taxon>
        <taxon>Arthropoda</taxon>
        <taxon>Crustacea</taxon>
        <taxon>Multicrustacea</taxon>
        <taxon>Hexanauplia</taxon>
        <taxon>Copepoda</taxon>
        <taxon>Siphonostomatoida</taxon>
        <taxon>Caligidae</taxon>
        <taxon>Caligus</taxon>
    </lineage>
</organism>
<evidence type="ECO:0000256" key="1">
    <source>
        <dbReference type="ARBA" id="ARBA00004123"/>
    </source>
</evidence>
<evidence type="ECO:0000256" key="8">
    <source>
        <dbReference type="ARBA" id="ARBA00032660"/>
    </source>
</evidence>
<dbReference type="Pfam" id="PF01138">
    <property type="entry name" value="RNase_PH"/>
    <property type="match status" value="1"/>
</dbReference>
<evidence type="ECO:0000256" key="3">
    <source>
        <dbReference type="ARBA" id="ARBA00006678"/>
    </source>
</evidence>
<reference evidence="11" key="1">
    <citation type="submission" date="2009-03" db="EMBL/GenBank/DDBJ databases">
        <title>Caligus rogercresseyi ESTs and full-length cDNAs.</title>
        <authorList>
            <person name="Yasuike M."/>
            <person name="von Schalburg K."/>
            <person name="Cooper G."/>
            <person name="Leong J."/>
            <person name="Jones S.R.M."/>
            <person name="Koop B.F."/>
        </authorList>
    </citation>
    <scope>NUCLEOTIDE SEQUENCE</scope>
    <source>
        <tissue evidence="11">Whole body</tissue>
    </source>
</reference>
<protein>
    <recommendedName>
        <fullName evidence="4">Exosome complex component RRP45</fullName>
    </recommendedName>
    <alternativeName>
        <fullName evidence="8">Exosome component 9</fullName>
    </alternativeName>
</protein>
<evidence type="ECO:0000259" key="9">
    <source>
        <dbReference type="Pfam" id="PF01138"/>
    </source>
</evidence>
<gene>
    <name evidence="11" type="primary">EXOS9</name>
</gene>
<dbReference type="GO" id="GO:0016075">
    <property type="term" value="P:rRNA catabolic process"/>
    <property type="evidence" value="ECO:0007669"/>
    <property type="project" value="TreeGrafter"/>
</dbReference>
<comment type="similarity">
    <text evidence="3">Belongs to the RNase PH family.</text>
</comment>
<sequence>MLKSNAERSFILAALQEGKRLDGRKLDERRDINIHLGREWGTAEVRLGDTRVLASTSCSVGEPRSVRPNEGILKTHIEPLSKRSISTETLVELNRVIERVLKESKCVDMESLCISSEEKVWIISLEMTLLNDAGNAADCASIAGLAALCHFKRPDVTLKGDKIRIHPFYERDPVSLAIHHHPVLSTFALYGRVALLDPSKEEEIVMDGKVVLGMNPYREICALHLAGQKLVDKTLVLQLASKAAEESKRIVDQLKNALSRDSSARKSKEGPCLAKALREEATLLTHFKNNHESLDVRKWASAAEPEPLEEGIPATINENSDGVTELIPDNKMMEDDRSEEEEEEVVMVKGADVESGTTAINASA</sequence>